<keyword evidence="2" id="KW-1185">Reference proteome</keyword>
<sequence>MMAHRVPNVDGVGSCSGRCDIGAWTARPKVRGERICKKRSENVQIVLEPHQIIYEVSKSIKEDFDSIDILVHPLANGPKIRPQSLTNEGKLSQTSLVRPVTGLPPLGSASCSMI</sequence>
<accession>A0ABD1LSC9</accession>
<gene>
    <name evidence="1" type="ORF">Fmac_025462</name>
</gene>
<proteinExistence type="predicted"/>
<name>A0ABD1LSC9_9FABA</name>
<dbReference type="Proteomes" id="UP001603857">
    <property type="component" value="Unassembled WGS sequence"/>
</dbReference>
<evidence type="ECO:0000313" key="1">
    <source>
        <dbReference type="EMBL" id="KAL2326404.1"/>
    </source>
</evidence>
<comment type="caution">
    <text evidence="1">The sequence shown here is derived from an EMBL/GenBank/DDBJ whole genome shotgun (WGS) entry which is preliminary data.</text>
</comment>
<protein>
    <submittedName>
        <fullName evidence="1">Uncharacterized protein</fullName>
    </submittedName>
</protein>
<reference evidence="1 2" key="1">
    <citation type="submission" date="2024-08" db="EMBL/GenBank/DDBJ databases">
        <title>Insights into the chromosomal genome structure of Flemingia macrophylla.</title>
        <authorList>
            <person name="Ding Y."/>
            <person name="Zhao Y."/>
            <person name="Bi W."/>
            <person name="Wu M."/>
            <person name="Zhao G."/>
            <person name="Gong Y."/>
            <person name="Li W."/>
            <person name="Zhang P."/>
        </authorList>
    </citation>
    <scope>NUCLEOTIDE SEQUENCE [LARGE SCALE GENOMIC DNA]</scope>
    <source>
        <strain evidence="1">DYQJB</strain>
        <tissue evidence="1">Leaf</tissue>
    </source>
</reference>
<dbReference type="AlphaFoldDB" id="A0ABD1LSC9"/>
<evidence type="ECO:0000313" key="2">
    <source>
        <dbReference type="Proteomes" id="UP001603857"/>
    </source>
</evidence>
<organism evidence="1 2">
    <name type="scientific">Flemingia macrophylla</name>
    <dbReference type="NCBI Taxonomy" id="520843"/>
    <lineage>
        <taxon>Eukaryota</taxon>
        <taxon>Viridiplantae</taxon>
        <taxon>Streptophyta</taxon>
        <taxon>Embryophyta</taxon>
        <taxon>Tracheophyta</taxon>
        <taxon>Spermatophyta</taxon>
        <taxon>Magnoliopsida</taxon>
        <taxon>eudicotyledons</taxon>
        <taxon>Gunneridae</taxon>
        <taxon>Pentapetalae</taxon>
        <taxon>rosids</taxon>
        <taxon>fabids</taxon>
        <taxon>Fabales</taxon>
        <taxon>Fabaceae</taxon>
        <taxon>Papilionoideae</taxon>
        <taxon>50 kb inversion clade</taxon>
        <taxon>NPAAA clade</taxon>
        <taxon>indigoferoid/millettioid clade</taxon>
        <taxon>Phaseoleae</taxon>
        <taxon>Flemingia</taxon>
    </lineage>
</organism>
<dbReference type="EMBL" id="JBGMDY010000008">
    <property type="protein sequence ID" value="KAL2326404.1"/>
    <property type="molecule type" value="Genomic_DNA"/>
</dbReference>